<evidence type="ECO:0000313" key="3">
    <source>
        <dbReference type="Proteomes" id="UP000183567"/>
    </source>
</evidence>
<reference evidence="2 3" key="1">
    <citation type="submission" date="2016-03" db="EMBL/GenBank/DDBJ databases">
        <title>Comparative genomics of the ectomycorrhizal sister species Rhizopogon vinicolor and Rhizopogon vesiculosus (Basidiomycota: Boletales) reveals a divergence of the mating type B locus.</title>
        <authorList>
            <person name="Mujic A.B."/>
            <person name="Kuo A."/>
            <person name="Tritt A."/>
            <person name="Lipzen A."/>
            <person name="Chen C."/>
            <person name="Johnson J."/>
            <person name="Sharma A."/>
            <person name="Barry K."/>
            <person name="Grigoriev I.V."/>
            <person name="Spatafora J.W."/>
        </authorList>
    </citation>
    <scope>NUCLEOTIDE SEQUENCE [LARGE SCALE GENOMIC DNA]</scope>
    <source>
        <strain evidence="2 3">AM-OR11-056</strain>
    </source>
</reference>
<accession>A0A1J8QBY2</accession>
<evidence type="ECO:0000313" key="2">
    <source>
        <dbReference type="EMBL" id="OJA18493.1"/>
    </source>
</evidence>
<dbReference type="EMBL" id="LVVM01001470">
    <property type="protein sequence ID" value="OJA18493.1"/>
    <property type="molecule type" value="Genomic_DNA"/>
</dbReference>
<proteinExistence type="predicted"/>
<evidence type="ECO:0000256" key="1">
    <source>
        <dbReference type="SAM" id="MobiDB-lite"/>
    </source>
</evidence>
<name>A0A1J8QBY2_9AGAM</name>
<gene>
    <name evidence="2" type="ORF">AZE42_13931</name>
</gene>
<keyword evidence="3" id="KW-1185">Reference proteome</keyword>
<organism evidence="2 3">
    <name type="scientific">Rhizopogon vesiculosus</name>
    <dbReference type="NCBI Taxonomy" id="180088"/>
    <lineage>
        <taxon>Eukaryota</taxon>
        <taxon>Fungi</taxon>
        <taxon>Dikarya</taxon>
        <taxon>Basidiomycota</taxon>
        <taxon>Agaricomycotina</taxon>
        <taxon>Agaricomycetes</taxon>
        <taxon>Agaricomycetidae</taxon>
        <taxon>Boletales</taxon>
        <taxon>Suillineae</taxon>
        <taxon>Rhizopogonaceae</taxon>
        <taxon>Rhizopogon</taxon>
    </lineage>
</organism>
<dbReference type="AlphaFoldDB" id="A0A1J8QBY2"/>
<protein>
    <submittedName>
        <fullName evidence="2">Uncharacterized protein</fullName>
    </submittedName>
</protein>
<comment type="caution">
    <text evidence="2">The sequence shown here is derived from an EMBL/GenBank/DDBJ whole genome shotgun (WGS) entry which is preliminary data.</text>
</comment>
<feature type="compositionally biased region" description="Polar residues" evidence="1">
    <location>
        <begin position="1"/>
        <end position="12"/>
    </location>
</feature>
<sequence>MSQTSLRQVSHISRTKVSREGEDVFFTQ</sequence>
<dbReference type="Proteomes" id="UP000183567">
    <property type="component" value="Unassembled WGS sequence"/>
</dbReference>
<feature type="region of interest" description="Disordered" evidence="1">
    <location>
        <begin position="1"/>
        <end position="28"/>
    </location>
</feature>